<accession>I9DAV8</accession>
<comment type="cofactor">
    <cofactor evidence="1">
        <name>[4Fe-4S] cluster</name>
        <dbReference type="ChEBI" id="CHEBI:49883"/>
    </cofactor>
</comment>
<dbReference type="InterPro" id="IPR023885">
    <property type="entry name" value="4Fe4S-binding_SPASM_dom"/>
</dbReference>
<keyword evidence="6" id="KW-0411">Iron-sulfur</keyword>
<dbReference type="SFLD" id="SFLDG01386">
    <property type="entry name" value="main_SPASM_domain-containing"/>
    <property type="match status" value="1"/>
</dbReference>
<dbReference type="GO" id="GO:0016491">
    <property type="term" value="F:oxidoreductase activity"/>
    <property type="evidence" value="ECO:0007669"/>
    <property type="project" value="InterPro"/>
</dbReference>
<dbReference type="SFLD" id="SFLDG01067">
    <property type="entry name" value="SPASM/twitch_domain_containing"/>
    <property type="match status" value="1"/>
</dbReference>
<dbReference type="InterPro" id="IPR006638">
    <property type="entry name" value="Elp3/MiaA/NifB-like_rSAM"/>
</dbReference>
<evidence type="ECO:0000256" key="2">
    <source>
        <dbReference type="ARBA" id="ARBA00022485"/>
    </source>
</evidence>
<dbReference type="OrthoDB" id="9808591at2"/>
<evidence type="ECO:0000256" key="6">
    <source>
        <dbReference type="ARBA" id="ARBA00023014"/>
    </source>
</evidence>
<gene>
    <name evidence="8" type="ORF">JBW_03673</name>
</gene>
<dbReference type="RefSeq" id="WP_007960543.1">
    <property type="nucleotide sequence ID" value="NZ_CP010978.1"/>
</dbReference>
<name>I9DAV8_9FIRM</name>
<dbReference type="CDD" id="cd01335">
    <property type="entry name" value="Radical_SAM"/>
    <property type="match status" value="1"/>
</dbReference>
<dbReference type="Gene3D" id="3.20.20.70">
    <property type="entry name" value="Aldolase class I"/>
    <property type="match status" value="1"/>
</dbReference>
<dbReference type="EMBL" id="CP010978">
    <property type="protein sequence ID" value="AJQ29010.1"/>
    <property type="molecule type" value="Genomic_DNA"/>
</dbReference>
<dbReference type="InterPro" id="IPR000385">
    <property type="entry name" value="MoaA_NifB_PqqE_Fe-S-bd_CS"/>
</dbReference>
<dbReference type="AlphaFoldDB" id="I9DAV8"/>
<dbReference type="PROSITE" id="PS01305">
    <property type="entry name" value="MOAA_NIFB_PQQE"/>
    <property type="match status" value="1"/>
</dbReference>
<dbReference type="Pfam" id="PF04055">
    <property type="entry name" value="Radical_SAM"/>
    <property type="match status" value="1"/>
</dbReference>
<sequence length="446" mass="51324">MSTFQEHFQLNAITLNITNSCNLSCTYCFETGKESAFMTPETAVSIVDIAYEGFKQHYPDMKYFMINLFGGEPLLNWPVIKALADHVKEKKYSARLGITTNLTMLTEEMLEYIEEHEIFVLISIDGLKAVHDRNRSHSYDIVAGNIKRLIERDLGYLLEARMTVLPEDAADMAKGVEHIVGMGIYNIAPVPVTDVAWPEEQLLAFRNSLQELYEYFLVIANDVNNRKNIAFKVIDDYIEHVLEPVKEEIEPCTAGTSRWCSIGIDGDILPCHQRHTIDDQYEHLKIGNILSGKIDPSKIVNPEYKIHRENQRCKDCEAKPVCRGGCPSENLTQSGDWHTPTSAWCDTLLVSFQVTKAFQQRLMNTANLRSKRLNILRTNLTIKEYFDKLCDMDIETPEFGVSLTKFYGYMDEYEEILLPSFRQYFLKKLYPLYTWLDIIQNTKGES</sequence>
<evidence type="ECO:0000256" key="3">
    <source>
        <dbReference type="ARBA" id="ARBA00022691"/>
    </source>
</evidence>
<dbReference type="PANTHER" id="PTHR43273:SF8">
    <property type="entry name" value="RADICAL SAM DOMAIN PROTEIN"/>
    <property type="match status" value="1"/>
</dbReference>
<dbReference type="InterPro" id="IPR023867">
    <property type="entry name" value="Sulphatase_maturase_rSAM"/>
</dbReference>
<keyword evidence="3" id="KW-0949">S-adenosyl-L-methionine</keyword>
<reference evidence="9" key="2">
    <citation type="submission" date="2015-02" db="EMBL/GenBank/DDBJ databases">
        <title>Complete Genome Sequence of Pelosinus fermentans JBW45.</title>
        <authorList>
            <person name="De Leon K.B."/>
            <person name="Utturkar S.M."/>
            <person name="Camilleri L.B."/>
            <person name="Arkin A.P."/>
            <person name="Fields M.W."/>
            <person name="Brown S.D."/>
            <person name="Wall J.D."/>
        </authorList>
    </citation>
    <scope>NUCLEOTIDE SEQUENCE [LARGE SCALE GENOMIC DNA]</scope>
    <source>
        <strain evidence="9">JBW45</strain>
    </source>
</reference>
<keyword evidence="5" id="KW-0408">Iron</keyword>
<dbReference type="GO" id="GO:0032324">
    <property type="term" value="P:molybdopterin cofactor biosynthetic process"/>
    <property type="evidence" value="ECO:0007669"/>
    <property type="project" value="UniProtKB-ARBA"/>
</dbReference>
<dbReference type="GO" id="GO:0051539">
    <property type="term" value="F:4 iron, 4 sulfur cluster binding"/>
    <property type="evidence" value="ECO:0007669"/>
    <property type="project" value="UniProtKB-KW"/>
</dbReference>
<dbReference type="KEGG" id="pft:JBW_03673"/>
<protein>
    <submittedName>
        <fullName evidence="8">4Fe4S-binding SPASM domain containing protein</fullName>
    </submittedName>
</protein>
<dbReference type="InterPro" id="IPR013785">
    <property type="entry name" value="Aldolase_TIM"/>
</dbReference>
<dbReference type="SFLD" id="SFLDG01384">
    <property type="entry name" value="thioether_bond_formation_requi"/>
    <property type="match status" value="1"/>
</dbReference>
<keyword evidence="4" id="KW-0479">Metal-binding</keyword>
<dbReference type="SMART" id="SM00729">
    <property type="entry name" value="Elp3"/>
    <property type="match status" value="1"/>
</dbReference>
<dbReference type="InterPro" id="IPR007197">
    <property type="entry name" value="rSAM"/>
</dbReference>
<dbReference type="InterPro" id="IPR058240">
    <property type="entry name" value="rSAM_sf"/>
</dbReference>
<evidence type="ECO:0000256" key="5">
    <source>
        <dbReference type="ARBA" id="ARBA00023004"/>
    </source>
</evidence>
<dbReference type="PANTHER" id="PTHR43273">
    <property type="entry name" value="ANAEROBIC SULFATASE-MATURATING ENZYME HOMOLOG ASLB-RELATED"/>
    <property type="match status" value="1"/>
</dbReference>
<feature type="domain" description="Radical SAM core" evidence="7">
    <location>
        <begin position="7"/>
        <end position="220"/>
    </location>
</feature>
<organism evidence="8 9">
    <name type="scientific">Pelosinus fermentans JBW45</name>
    <dbReference type="NCBI Taxonomy" id="1192197"/>
    <lineage>
        <taxon>Bacteria</taxon>
        <taxon>Bacillati</taxon>
        <taxon>Bacillota</taxon>
        <taxon>Negativicutes</taxon>
        <taxon>Selenomonadales</taxon>
        <taxon>Sporomusaceae</taxon>
        <taxon>Pelosinus</taxon>
    </lineage>
</organism>
<evidence type="ECO:0000256" key="1">
    <source>
        <dbReference type="ARBA" id="ARBA00001966"/>
    </source>
</evidence>
<dbReference type="SFLD" id="SFLDS00029">
    <property type="entry name" value="Radical_SAM"/>
    <property type="match status" value="1"/>
</dbReference>
<dbReference type="Proteomes" id="UP000005361">
    <property type="component" value="Chromosome"/>
</dbReference>
<evidence type="ECO:0000313" key="8">
    <source>
        <dbReference type="EMBL" id="AJQ29010.1"/>
    </source>
</evidence>
<dbReference type="PROSITE" id="PS51918">
    <property type="entry name" value="RADICAL_SAM"/>
    <property type="match status" value="1"/>
</dbReference>
<dbReference type="SUPFAM" id="SSF102114">
    <property type="entry name" value="Radical SAM enzymes"/>
    <property type="match status" value="1"/>
</dbReference>
<evidence type="ECO:0000256" key="4">
    <source>
        <dbReference type="ARBA" id="ARBA00022723"/>
    </source>
</evidence>
<reference evidence="8 9" key="1">
    <citation type="journal article" date="2015" name="Genome Announc.">
        <title>Complete Genome Sequence of Pelosinus fermentans JBW45, a Member of a Remarkably Competitive Group of Negativicutes in the Firmicutes Phylum.</title>
        <authorList>
            <person name="De Leon K.B."/>
            <person name="Utturkar S.M."/>
            <person name="Camilleri L.B."/>
            <person name="Elias D.A."/>
            <person name="Arkin A.P."/>
            <person name="Fields M.W."/>
            <person name="Brown S.D."/>
            <person name="Wall J.D."/>
        </authorList>
    </citation>
    <scope>NUCLEOTIDE SEQUENCE [LARGE SCALE GENOMIC DNA]</scope>
    <source>
        <strain evidence="8 9">JBW45</strain>
    </source>
</reference>
<keyword evidence="2" id="KW-0004">4Fe-4S</keyword>
<dbReference type="GO" id="GO:0046872">
    <property type="term" value="F:metal ion binding"/>
    <property type="evidence" value="ECO:0007669"/>
    <property type="project" value="UniProtKB-KW"/>
</dbReference>
<proteinExistence type="predicted"/>
<dbReference type="NCBIfam" id="TIGR04085">
    <property type="entry name" value="rSAM_more_4Fe4S"/>
    <property type="match status" value="1"/>
</dbReference>
<dbReference type="HOGENOM" id="CLU_009273_3_0_9"/>
<dbReference type="STRING" id="1192197.JBW_03673"/>
<evidence type="ECO:0000259" key="7">
    <source>
        <dbReference type="PROSITE" id="PS51918"/>
    </source>
</evidence>
<evidence type="ECO:0000313" key="9">
    <source>
        <dbReference type="Proteomes" id="UP000005361"/>
    </source>
</evidence>